<dbReference type="Gene3D" id="2.150.10.10">
    <property type="entry name" value="Serralysin-like metalloprotease, C-terminal"/>
    <property type="match status" value="1"/>
</dbReference>
<dbReference type="Pfam" id="PF00353">
    <property type="entry name" value="HemolysinCabind"/>
    <property type="match status" value="1"/>
</dbReference>
<organism evidence="8 9">
    <name type="scientific">Vibrio coralliirubri</name>
    <dbReference type="NCBI Taxonomy" id="1516159"/>
    <lineage>
        <taxon>Bacteria</taxon>
        <taxon>Pseudomonadati</taxon>
        <taxon>Pseudomonadota</taxon>
        <taxon>Gammaproteobacteria</taxon>
        <taxon>Vibrionales</taxon>
        <taxon>Vibrionaceae</taxon>
        <taxon>Vibrio</taxon>
    </lineage>
</organism>
<dbReference type="InterPro" id="IPR041690">
    <property type="entry name" value="Cadherin_5"/>
</dbReference>
<dbReference type="PROSITE" id="PS50268">
    <property type="entry name" value="CADHERIN_2"/>
    <property type="match status" value="1"/>
</dbReference>
<proteinExistence type="predicted"/>
<protein>
    <recommendedName>
        <fullName evidence="7">Cadherin domain-containing protein</fullName>
    </recommendedName>
</protein>
<dbReference type="InterPro" id="IPR018511">
    <property type="entry name" value="Hemolysin-typ_Ca-bd_CS"/>
</dbReference>
<dbReference type="PRINTS" id="PR01488">
    <property type="entry name" value="RTXTOXINA"/>
</dbReference>
<keyword evidence="6" id="KW-0472">Membrane</keyword>
<dbReference type="PROSITE" id="PS00330">
    <property type="entry name" value="HEMOLYSIN_CALCIUM"/>
    <property type="match status" value="3"/>
</dbReference>
<evidence type="ECO:0000256" key="6">
    <source>
        <dbReference type="ARBA" id="ARBA00023136"/>
    </source>
</evidence>
<keyword evidence="4" id="KW-0106">Calcium</keyword>
<dbReference type="SUPFAM" id="SSF51120">
    <property type="entry name" value="beta-Roll"/>
    <property type="match status" value="1"/>
</dbReference>
<evidence type="ECO:0000259" key="7">
    <source>
        <dbReference type="PROSITE" id="PS50268"/>
    </source>
</evidence>
<dbReference type="InterPro" id="IPR011049">
    <property type="entry name" value="Serralysin-like_metalloprot_C"/>
</dbReference>
<reference evidence="8 9" key="1">
    <citation type="submission" date="2014-06" db="EMBL/GenBank/DDBJ databases">
        <authorList>
            <person name="Le Roux F."/>
        </authorList>
    </citation>
    <scope>NUCLEOTIDE SEQUENCE [LARGE SCALE GENOMIC DNA]</scope>
    <source>
        <strain evidence="8 9">J2-31</strain>
    </source>
</reference>
<comment type="caution">
    <text evidence="8">The sequence shown here is derived from an EMBL/GenBank/DDBJ whole genome shotgun (WGS) entry which is preliminary data.</text>
</comment>
<evidence type="ECO:0000313" key="9">
    <source>
        <dbReference type="Proteomes" id="UP000041625"/>
    </source>
</evidence>
<evidence type="ECO:0000256" key="1">
    <source>
        <dbReference type="ARBA" id="ARBA00004370"/>
    </source>
</evidence>
<dbReference type="InterPro" id="IPR002126">
    <property type="entry name" value="Cadherin-like_dom"/>
</dbReference>
<dbReference type="GO" id="GO:0090729">
    <property type="term" value="F:toxin activity"/>
    <property type="evidence" value="ECO:0007669"/>
    <property type="project" value="UniProtKB-KW"/>
</dbReference>
<dbReference type="InterPro" id="IPR019959">
    <property type="entry name" value="T1SS-143_rpt-cont_dom"/>
</dbReference>
<evidence type="ECO:0000256" key="5">
    <source>
        <dbReference type="ARBA" id="ARBA00023026"/>
    </source>
</evidence>
<accession>A0AA87C1N9</accession>
<dbReference type="GO" id="GO:0005509">
    <property type="term" value="F:calcium ion binding"/>
    <property type="evidence" value="ECO:0007669"/>
    <property type="project" value="InterPro"/>
</dbReference>
<dbReference type="InterPro" id="IPR001343">
    <property type="entry name" value="Hemolysn_Ca-bd"/>
</dbReference>
<dbReference type="RefSeq" id="WP_050650673.1">
    <property type="nucleotide sequence ID" value="NZ_LK933977.1"/>
</dbReference>
<dbReference type="NCBIfam" id="TIGR03661">
    <property type="entry name" value="T1SS_VCA0849"/>
    <property type="match status" value="1"/>
</dbReference>
<evidence type="ECO:0000256" key="2">
    <source>
        <dbReference type="ARBA" id="ARBA00022656"/>
    </source>
</evidence>
<keyword evidence="2" id="KW-0800">Toxin</keyword>
<dbReference type="EMBL" id="CCKJ01000034">
    <property type="protein sequence ID" value="CDT72275.1"/>
    <property type="molecule type" value="Genomic_DNA"/>
</dbReference>
<comment type="subcellular location">
    <subcellularLocation>
        <location evidence="1">Membrane</location>
    </subcellularLocation>
</comment>
<gene>
    <name evidence="8" type="ORF">VCR31J2_1290155</name>
</gene>
<dbReference type="InterPro" id="IPR003995">
    <property type="entry name" value="RTX_toxin_determinant-A"/>
</dbReference>
<sequence length="5981" mass="631995">MGIEVSRQAAVVEAVSGEVIAVKSDGSARKISVGDIIRENEIVITANQAELVLGTPNGVTEVGSNCIGCVDQDLAWADAPIAGEVNFDLQQADAGDFDDDEFAAIQEAILGGADPTQILEATAAGSGLGSANAGFVTIDYNYTETHPSTFFETAGLAEQTVDEDREEFRTITRSSGGQSISEVLTEGSISSNTYPQSITTTETIIAGSLALSPDSFAPEALSLASLLTELNSDITSSGQPVTFTYDAATNSIIGVQGSDEVLRIDIDVVSVGNNAEISLTTTISQPIDHVTSVGGGQVSYTGDQINITFDIQGEDTAGNPLATPINAQVAVVDGVDPSAESVNITKVETSNVPIEGTFSNIGSDNLQSAVFDASALEQFDGILSDNQNTLARLSDDGTTITLSIQGRGEVVLTISLDTDGTYKFEQFNPIEQVGTDSLTFDLPITITDFDQDVVTNNINIVISDGDSPVITNVDSISVDEAGIIGGSQEGTAPVAGSGSITADIFESDIIDHYELEPTEFNMGGTLVSNGAAVLLELVDETNGVRTYEGYVEVNGSRIMVFDVKIDSPSLGNYEFNLYEELSHQGAEDALLTFALPIYAVDADGDRSALSGGSSTPEAAEILVNVTDDVVELVDKVESVTEPTLAGDTIVSYNLFNFEGADGSTIQSFNYDGVDYSLDQSLLPDAAQTFSFTEGVVTISLNGDFSFEVARDIDHTNSETIVKQFSFLAEDGDGDTDTSTLELRITDGLDPIIDLIPPVTLSETNLADGSSPSGSAVSATETITFTAGSDDVAKFRIEPTEFNVGGALESNGFAVEIKEDSANPGTYIGFITNGSGSEIPVFTISFSATTLGEYTFTLLEALDHVDGLDKNDLSFDLPVYAVDSDGDDSLVSQLNVTIGDDVQIMQDRTLDIIEPNLADGTVTTNTIDVMPDQSADGATITQFTYDGVVNTLDQSVSGEQQFNFAEGSLFITLEGEMRFEPNRNLDHSVSEDIVKSIVVTSSDFDKDSVTSTVTLTITDGDIPTIDVIPTVSLSETNLSDGSNPSGSAVSQTETITFTNQSDDVEKFRLEPSEFNVGDSLTSDGLVIELREEPAGSGNYIGFTTDISNTEATIFTLDFSSTNLGEYTFTLLEAIDHTPIQGNNDLTFNLPVYAVDSDGDDSLMSPLAVTITDDVQVMVNSSLNIEEPTVSDLAAGTPTTTTVNVLDEEGADGTTITQFTYDGGAVLTLDQSDTGEQKFDVAEGSLYITLQGDVRFEPNRNLDHTGGDIVKSIVVTSSDSDNDLVSSTVTLTITDGDIPTIDNVPSVTLSESNLSDGSAPSGSAVSQTETITFTNQSDDVTSFRIEPTEFNIGGLLKSNGLTVELKVDPSTPGGYIGFVTTAPNVETNVFTISFSDTNIGQYTFTLLEALDHVDGLGNNNLSFDLPVYAVDKDGDDSLVSQLNVTIGDDVQIMQNGTLDIVEPNVADLAGGAVTTNTIDVMPTQSADGATITQFTYDGQLRTLDQTDNGEQQFSFTEGELFITLQGEVRFEPNRNLDHTTSEDIVKSIVVTSSDFDNDPVTATVTLTITDGDIPTIDAVPSVTLSETNLSDGSSPSGSAVSQTETITFTNQSDDVTSFRIEPTEFNVGGALKSNGFAVEIKEDSANPGTYIGFITNGSSAEVPVFTISFSSTTLGEYTFTLLEALDHVDGLDKNDLSFDLPVYAVDSDGDDSLVSQLDVTIGDDVQIMQDGALNITEPTVADLATGTPTTATFDVMPDQSADGATITQFTYDGVVNTLDQNIAGEQQFIFAEGKLYITLEGEVRFEPNRDLDHTAGDIVKSIVVTSSDFDKDSVTSTVTLTITDGDIPTIDVIPTVSLSETNLSDGSNPSGSAVSQTETITFTNQSDDVVRFRLEPAEFNTNDALTSNGLAVELREDPQGSGNYIGFTTSSSNAVTTVFTLSFSGTTLGEYTFTLIEALDHQDAGGNNDLSFDLPVYAVDSDGDDSLVSQLGVTIGDDVQLMQGGTITSREPAGVVETSNTLDVMPNQSADGAKITSFVFDGNSAESLDLNVNGEQEFVFTEGSVFITTEGEIRFEPVRNQDHTSGDITKTIVVTSTDLDGDIVSSTVTLKITDGDLPTIDLVPGITLSEVDLADGSSPTGNPVTMTQVITYSEGSDDVSHFRIDPAQFNTSGALKSNGLEVEIKEQPANSGNYIGFVKDGSNVETNVFTISFSTTNLGQYTFTLLEALDHADGLQNNTLSFDVPVLAVDTDGDDSAMSPMTVVITDDVQGVQDGVLSITEPSLADIAAGTPTTPTIDVMPTQSADGAKVTQFIYDGGTAVTLDPTVSTEQVFTVTDGLLYITIEGEVRFEPSRNLDHSSGDIVRTIVVTTSDFDNDTDTADVTLTIKDGIDPVIDVVPDINLSEVGLADGSMPSGSAVSSTQTITYTVGSDDLSHFRIATNEFNPGDVLKSNGLVVQLKEDPSSPGDYIGYTDDGAGNVTDVFTISFDSVNKGQFTFTLIEALDHLDGDLNNSLNFNLPVYAVDTDGDDSVKRDVVVTIQDDLQQMQDGTLTITEPNTGTPTTLTVDVLPTPSADGATITQFTYDGGSAITLNQNISGEQEFVFTEGSLFVTLDGDVRFEPNRNLDHSAGDIVKSIVFTSSDFDKDTFSSTVTLTIVDGDGPTINVVPSVSLSESLLADGSTPSGTPVSVTQTITSLASSDDIGKIVVEVGLFNTNGVLKSDGLELSLREEPAGSGDYIAFTTDGSGGEKIIFTLDFDDTNPSQYTFTLLERLDHVDGLGNNDLSFDLSVYAQDTDGDISASKPLSVTITDDVQLMQSGALSITEPSTGTPTTTTFDVMPAQSADGATITKFTYGSQPESSLVQSNTGEQKFVFAEGSLFITLEGDVRFEPNRNLDHSGGDIVKTITVTSEDKDGDIVTSTVTLTIADGAPPTIDTVPTVALEEANLIDGSSPGLPVSQTETITFTAGSDDVSHFRIDTTQFNTSGDLKADGLVVQLKEDPANSGNYIGFVESGGVQTDIFTITFSSLVLGEYTFTLLEELDHLPVQGNNDQIFTLPVIAVDKDNTDSAVKPLTVTITDDVPTITDTTVASTFVVDEDDLGSVVAQATGSFVTTEGADQVEVYELRNISTLEATLSSGNEGIKITEITGAANTTTYQGATDPGGTPIFTLVLTDDGAYTFTLLGPLNHATTPSNLDTLTIPFDVVAVDGDGDDSNQYVLPIEVLDDAPVMSAPTGETVVDEDDLTGIGSDQSEDTIIHGLFTVDEGADGVVKYELVDEDLVLAGLTSDGESLEWLAVSQSGTTFTYVAQTTTSNEAVFEIIFDTSDNSYQFELFKPLKHPDGADENAIDLNFSVVAEDFDQDQSNAIDLKITVTDDVPLVTTQSITRIEGQGYGNSKVDMFANATDVGADGAVLSRIEGITSNGADIVFRTGNSGPYSSSFDLNSGSQQVRVYEQTDDGSGGVDTRELGRLRINSNGEVEFRANGYLDHDGLDTIDFSINVIATDGDLDTSETPLDITITDRDSTRIALKVTTFEDAGRDSTIPYATGDEPDLENVQDNQSGLPNAPAQVALQVNLYDQDNNESIGQLTIKSPNGGDSHQGTFYYFDGTSYHELMPEPNGSIIFGPPQLEQSFAPNPNEPRQTIATIDNLFFVPDQHASSDETGGRVRYELEIEKNGNTDHTVNSNFRIEIEAVADIATWDDANSTYQYQVNEDEDNVTLQLNAESQDNSNTETITYELEAIQGDGKFELLDQNGNVLTPVNGVYIIAAGDINSTVVNPIDNFSGQIEFKATAITEETRNPYDDSANGGLDKTTARSVEQNIIIDVTADADPGSFSVNRIRINEDNIDDPNYLGPLANKDDFTLDEVITMNGSVDTDGSEELFVRISNITEGAVLYFLGTTTPVPTITINGIDYQEVAYSDLANVEIVPTKHSNVDFTFDVTGVVKDTANLSSGAQVDEEILGTKTVNVEVKGVADIPYGGTSGTAWTAIPDTDPDPASGVQTTIQESQNGDSYAELDFTVLSGERRPDPAAVDQTPLPDDGSESITVILSGIPDGVILEDGDGTIIDLNFVGYETGPGGSPDLSKPIYEANITDAGKTSGIRIRPVDSSTENIHIQGKVIVTENDGHTLTFDQEVRVLVEPRIDTSATYSTVTNGDEDTVISIDWHPEGTDYIDDDEHFTSIVISAIPTDVESVVVNGDVTWVYDASAGTLTITPKSGQTAEEFTQIALNNNFIQITPEQDSSTDFTLNTVVMIEERDHEYVDATDPGQGIATATITGTINVVVTPVVEPQDANNKLIVDDVLGTGALATVVADANTGVLKFTTNSDNTSVTDEFVIRYQETDASSAIEEVDQLVIQLTNVDDSALSDAVLNQLLVIGAAYEGNGRWVVTNEDIFSISAPNGLVLPSGNSGAGGFNDIKMDIFSTVIDRGDGAEVESSTAARRDGEVTLSFPQVVAGSNKVAADIAIVQDSVIDAVEDTQLDLGAALNGILSFTGRDDSTDQVTVIIDGVLVIDATTSFSISLSGRSDVDFVNGKYVYETTVEQGVAVDSSGLLLNLPPNYSGDFRLPMTIVTKDILSGDEKTLVTEVVIKVAPDAETDPTIEVNVVGSLDDAFNPVDTDGQAGQDPVGYEDTYIQLDFNSTISDQVSGVEGGQEVFTSITLTLDEPSIGAFYDNTGTSLGTSVTFNQAEIAAGALDNVFFRAIENYPTGNDINQVQVNVSGTVTDTATYNDSASPVGTASDSDTFNISVSFEVIPVVDDVLVTGPGSDPDVIEITGTEDQLISLSGTGPVSIALTDLDGSEQFVSIKFTDVPDGFQMRADATSAYTVKNNGGGEWSVQLPQASGLSFDLSEISILPPKDFSGTAEFGVAVFTQESLLGVPTAASNLPSFKLHVVPAGDDVDTNPTDSVTGNEGQNIDIEINATILDKELSATGSGTYTENAPETLRVEVAGVPQDASIYYPDGTTLASYDSVTQIWTLDVAAQSLDKIVFNSGEHNSDTGNVLGINGPLQITVRSVDTDADNTEYLGTPTSFDVDLVIDPINDQPKFVNVTNIETQEDSSGVAIDNFSIYDIDASFDNPDAPYTLTLEIDQLLPGAQGVFEFTSSPDVTFALQPDGSLVITGKEADINTALTNGAVTFKPDPDQNYLNQSGLVTINATLDDGGNNGLIDAGDPNTAQTNQTTFTIKVTEVNDAPVATDVDLGSIAEEGQLVIVEGDLIAASSDLENHNLTVTGVTLTQGQGQLTRFENAGGADDAGITGPFWIFTAADDFNGDVKFDYSIIDDGTTNGVDDFLTDNAEISLVVTEVNDQPVATNVDLGTMLEEGQLIIKAEDLIAATTDPEGDAITVTGVVIDQGLGQLQKFENVGGADDNSINGPYWVFTAADGYNGDVKFTYTVEDDGTTNGVNDFLTDTAEISVVVTEVNDQPVATDIDLGTILEEGQIIIKEEDLIGATSDPENDTITVTNLVLDQGQGTLQRFENVAGADDNSINGPYWVFTAADEYNGDVKFTYTVEDDGSTNGANDFLTDSAEISAVVQGVNDTPVVNGDSVTSLVDEDAGQLLSGINVSDPDYVDAFSNDLMTVTLTVDYGTLNVALPAGTTVMVNGNNTGSVILVGTLSDLNALIDTPISPNGVYLDASLSPTNSIGLEVIAKDSGNPSGIAIETAPVVYNIEVTPVANAPTLSIDPTFNYVRNITTSSSVVANSGVALVGIVAALTDITEELTLKLSDIPDGVDVTSDAGTVSLVGDTWIATADAIDSLRLVEQPSAGKPLTPGNYTLKVEAVSEEADNNDIAISQNIDLNLNIVANPIDLDLSSETDDVQLLASNFDTNLTGGSGNDRLVGGSGDDTLVGGDGNDTLIGGGGSDILTGGDGMDSFVWLNIEDGVEDTITDFDLSEGDSIDLREVLPELKNTSPDMTALLQQIDAKVDGDDIELTINPDGLGTTEQVIVVEDLAPQLTLSGTMPSDILDALVQQNVITHG</sequence>
<dbReference type="PRINTS" id="PR00313">
    <property type="entry name" value="CABNDNGRPT"/>
</dbReference>
<dbReference type="GO" id="GO:0007156">
    <property type="term" value="P:homophilic cell adhesion via plasma membrane adhesion molecules"/>
    <property type="evidence" value="ECO:0007669"/>
    <property type="project" value="InterPro"/>
</dbReference>
<dbReference type="InterPro" id="IPR047777">
    <property type="entry name" value="LapA-like_RM"/>
</dbReference>
<dbReference type="GO" id="GO:0005576">
    <property type="term" value="C:extracellular region"/>
    <property type="evidence" value="ECO:0007669"/>
    <property type="project" value="InterPro"/>
</dbReference>
<name>A0AA87C1N9_9VIBR</name>
<dbReference type="GO" id="GO:0016020">
    <property type="term" value="C:membrane"/>
    <property type="evidence" value="ECO:0007669"/>
    <property type="project" value="UniProtKB-SubCell"/>
</dbReference>
<dbReference type="NCBIfam" id="TIGR03660">
    <property type="entry name" value="T1SS_rpt_143"/>
    <property type="match status" value="9"/>
</dbReference>
<dbReference type="Pfam" id="PF17892">
    <property type="entry name" value="Cadherin_5"/>
    <property type="match status" value="3"/>
</dbReference>
<keyword evidence="3" id="KW-0677">Repeat</keyword>
<evidence type="ECO:0000313" key="8">
    <source>
        <dbReference type="EMBL" id="CDT72275.1"/>
    </source>
</evidence>
<keyword evidence="9" id="KW-1185">Reference proteome</keyword>
<dbReference type="NCBIfam" id="NF033682">
    <property type="entry name" value="retention_LapA"/>
    <property type="match status" value="1"/>
</dbReference>
<evidence type="ECO:0000256" key="3">
    <source>
        <dbReference type="ARBA" id="ARBA00022737"/>
    </source>
</evidence>
<dbReference type="Proteomes" id="UP000041625">
    <property type="component" value="Unassembled WGS sequence"/>
</dbReference>
<keyword evidence="5" id="KW-0843">Virulence</keyword>
<feature type="domain" description="Cadherin" evidence="7">
    <location>
        <begin position="5057"/>
        <end position="5197"/>
    </location>
</feature>
<evidence type="ECO:0000256" key="4">
    <source>
        <dbReference type="ARBA" id="ARBA00022837"/>
    </source>
</evidence>
<dbReference type="InterPro" id="IPR019960">
    <property type="entry name" value="T1SS_VCA0849"/>
</dbReference>